<accession>A0A4R7JX69</accession>
<dbReference type="InterPro" id="IPR000515">
    <property type="entry name" value="MetI-like"/>
</dbReference>
<proteinExistence type="inferred from homology"/>
<feature type="transmembrane region" description="Helical" evidence="8">
    <location>
        <begin position="325"/>
        <end position="347"/>
    </location>
</feature>
<evidence type="ECO:0000256" key="4">
    <source>
        <dbReference type="ARBA" id="ARBA00022519"/>
    </source>
</evidence>
<dbReference type="GO" id="GO:0005886">
    <property type="term" value="C:plasma membrane"/>
    <property type="evidence" value="ECO:0007669"/>
    <property type="project" value="UniProtKB-SubCell"/>
</dbReference>
<dbReference type="CDD" id="cd06261">
    <property type="entry name" value="TM_PBP2"/>
    <property type="match status" value="2"/>
</dbReference>
<keyword evidence="3" id="KW-1003">Cell membrane</keyword>
<dbReference type="Proteomes" id="UP000295830">
    <property type="component" value="Unassembled WGS sequence"/>
</dbReference>
<dbReference type="PANTHER" id="PTHR43357">
    <property type="entry name" value="INNER MEMBRANE ABC TRANSPORTER PERMEASE PROTEIN YDCV"/>
    <property type="match status" value="1"/>
</dbReference>
<feature type="transmembrane region" description="Helical" evidence="8">
    <location>
        <begin position="229"/>
        <end position="247"/>
    </location>
</feature>
<comment type="subcellular location">
    <subcellularLocation>
        <location evidence="1">Cell inner membrane</location>
        <topology evidence="1">Multi-pass membrane protein</topology>
    </subcellularLocation>
    <subcellularLocation>
        <location evidence="8">Cell membrane</location>
        <topology evidence="8">Multi-pass membrane protein</topology>
    </subcellularLocation>
</comment>
<gene>
    <name evidence="10" type="ORF">DES49_1761</name>
</gene>
<feature type="transmembrane region" description="Helical" evidence="8">
    <location>
        <begin position="128"/>
        <end position="148"/>
    </location>
</feature>
<evidence type="ECO:0000313" key="11">
    <source>
        <dbReference type="Proteomes" id="UP000295830"/>
    </source>
</evidence>
<feature type="transmembrane region" description="Helical" evidence="8">
    <location>
        <begin position="359"/>
        <end position="380"/>
    </location>
</feature>
<comment type="similarity">
    <text evidence="8">Belongs to the binding-protein-dependent transport system permease family.</text>
</comment>
<reference evidence="10 11" key="1">
    <citation type="submission" date="2019-03" db="EMBL/GenBank/DDBJ databases">
        <title>Genomic Encyclopedia of Type Strains, Phase IV (KMG-IV): sequencing the most valuable type-strain genomes for metagenomic binning, comparative biology and taxonomic classification.</title>
        <authorList>
            <person name="Goeker M."/>
        </authorList>
    </citation>
    <scope>NUCLEOTIDE SEQUENCE [LARGE SCALE GENOMIC DNA]</scope>
    <source>
        <strain evidence="10 11">DSM 15505</strain>
    </source>
</reference>
<dbReference type="SUPFAM" id="SSF161098">
    <property type="entry name" value="MetI-like"/>
    <property type="match status" value="2"/>
</dbReference>
<dbReference type="Gene3D" id="1.10.3720.10">
    <property type="entry name" value="MetI-like"/>
    <property type="match status" value="2"/>
</dbReference>
<dbReference type="RefSeq" id="WP_243864975.1">
    <property type="nucleotide sequence ID" value="NZ_SOAX01000003.1"/>
</dbReference>
<evidence type="ECO:0000313" key="10">
    <source>
        <dbReference type="EMBL" id="TDT41659.1"/>
    </source>
</evidence>
<evidence type="ECO:0000259" key="9">
    <source>
        <dbReference type="PROSITE" id="PS50928"/>
    </source>
</evidence>
<feature type="transmembrane region" description="Helical" evidence="8">
    <location>
        <begin position="490"/>
        <end position="512"/>
    </location>
</feature>
<evidence type="ECO:0000256" key="5">
    <source>
        <dbReference type="ARBA" id="ARBA00022692"/>
    </source>
</evidence>
<feature type="transmembrane region" description="Helical" evidence="8">
    <location>
        <begin position="279"/>
        <end position="305"/>
    </location>
</feature>
<evidence type="ECO:0000256" key="2">
    <source>
        <dbReference type="ARBA" id="ARBA00022448"/>
    </source>
</evidence>
<protein>
    <submittedName>
        <fullName evidence="10">Iron(III) transport system permease protein</fullName>
    </submittedName>
</protein>
<dbReference type="PROSITE" id="PS50928">
    <property type="entry name" value="ABC_TM1"/>
    <property type="match status" value="2"/>
</dbReference>
<dbReference type="PANTHER" id="PTHR43357:SF3">
    <property type="entry name" value="FE(3+)-TRANSPORT SYSTEM PERMEASE PROTEIN FBPB 2"/>
    <property type="match status" value="1"/>
</dbReference>
<feature type="transmembrane region" description="Helical" evidence="8">
    <location>
        <begin position="184"/>
        <end position="209"/>
    </location>
</feature>
<keyword evidence="4" id="KW-0997">Cell inner membrane</keyword>
<evidence type="ECO:0000256" key="6">
    <source>
        <dbReference type="ARBA" id="ARBA00022989"/>
    </source>
</evidence>
<keyword evidence="7 8" id="KW-0472">Membrane</keyword>
<keyword evidence="6 8" id="KW-1133">Transmembrane helix</keyword>
<name>A0A4R7JX69_9GAMM</name>
<feature type="transmembrane region" description="Helical" evidence="8">
    <location>
        <begin position="49"/>
        <end position="75"/>
    </location>
</feature>
<dbReference type="AlphaFoldDB" id="A0A4R7JX69"/>
<comment type="caution">
    <text evidence="10">The sequence shown here is derived from an EMBL/GenBank/DDBJ whole genome shotgun (WGS) entry which is preliminary data.</text>
</comment>
<dbReference type="EMBL" id="SOAX01000003">
    <property type="protein sequence ID" value="TDT41659.1"/>
    <property type="molecule type" value="Genomic_DNA"/>
</dbReference>
<evidence type="ECO:0000256" key="3">
    <source>
        <dbReference type="ARBA" id="ARBA00022475"/>
    </source>
</evidence>
<sequence>MVKRPPLHIMGPSLLVVAAMLVPLAYLVLRAFQADPATVVELVFRERNLWLLINTLALTASVLILTTLIALPLAWILTRTRIAHKRLLTVLGVVPLAVPGYVMAYALLGVGGHYGVTAQLFGWQLPRIDGYTGAVLGLSLYTFPYLFLNLRSALLGLDANLEESARSMGYSEFAIFRRIILTQLIPSLMAGWLVIGLYTLGDFGVVALMRYEVFSYAIFNQYSGAFDRIYAAWLSLMLLAIALALVMSESLILKRRRLASVGRGVDRHPRPHELGPWRIPAYAFLGLVFAASIGLPLMILAYWLLMAPPDPQFFLEVPVAFARSAGAAMPAAVLAAAMALPIAYYSVRYPSPLSNIAERSAYIGYSIPPLTLALALVFFALQTATFLYQTLALLILGWTLATVALALGPIRSTLMQMRPSFEEAAHSLGHSPRSTFVHVVFPHLRKSLFASLALVFLFCMKELPITFLLAPTGYTTLAVTVFSRTSEGMMAEAAPFAAAIILFSGLSVALILNREGARA</sequence>
<organism evidence="10 11">
    <name type="scientific">Halospina denitrificans</name>
    <dbReference type="NCBI Taxonomy" id="332522"/>
    <lineage>
        <taxon>Bacteria</taxon>
        <taxon>Pseudomonadati</taxon>
        <taxon>Pseudomonadota</taxon>
        <taxon>Gammaproteobacteria</taxon>
        <taxon>Halospina</taxon>
    </lineage>
</organism>
<dbReference type="GO" id="GO:0055085">
    <property type="term" value="P:transmembrane transport"/>
    <property type="evidence" value="ECO:0007669"/>
    <property type="project" value="InterPro"/>
</dbReference>
<feature type="transmembrane region" description="Helical" evidence="8">
    <location>
        <begin position="386"/>
        <end position="408"/>
    </location>
</feature>
<feature type="transmembrane region" description="Helical" evidence="8">
    <location>
        <begin position="87"/>
        <end position="108"/>
    </location>
</feature>
<feature type="transmembrane region" description="Helical" evidence="8">
    <location>
        <begin position="7"/>
        <end position="29"/>
    </location>
</feature>
<keyword evidence="2 8" id="KW-0813">Transport</keyword>
<keyword evidence="11" id="KW-1185">Reference proteome</keyword>
<evidence type="ECO:0000256" key="1">
    <source>
        <dbReference type="ARBA" id="ARBA00004429"/>
    </source>
</evidence>
<feature type="domain" description="ABC transmembrane type-1" evidence="9">
    <location>
        <begin position="321"/>
        <end position="512"/>
    </location>
</feature>
<feature type="domain" description="ABC transmembrane type-1" evidence="9">
    <location>
        <begin position="52"/>
        <end position="247"/>
    </location>
</feature>
<feature type="transmembrane region" description="Helical" evidence="8">
    <location>
        <begin position="448"/>
        <end position="470"/>
    </location>
</feature>
<dbReference type="Pfam" id="PF00528">
    <property type="entry name" value="BPD_transp_1"/>
    <property type="match status" value="2"/>
</dbReference>
<keyword evidence="5 8" id="KW-0812">Transmembrane</keyword>
<dbReference type="InterPro" id="IPR035906">
    <property type="entry name" value="MetI-like_sf"/>
</dbReference>
<evidence type="ECO:0000256" key="7">
    <source>
        <dbReference type="ARBA" id="ARBA00023136"/>
    </source>
</evidence>
<evidence type="ECO:0000256" key="8">
    <source>
        <dbReference type="RuleBase" id="RU363032"/>
    </source>
</evidence>